<reference evidence="1" key="2">
    <citation type="submission" date="2020-09" db="EMBL/GenBank/DDBJ databases">
        <authorList>
            <person name="Sun Q."/>
            <person name="Ohkuma M."/>
        </authorList>
    </citation>
    <scope>NUCLEOTIDE SEQUENCE</scope>
    <source>
        <strain evidence="1">JCM 4335</strain>
    </source>
</reference>
<evidence type="ECO:0000313" key="2">
    <source>
        <dbReference type="Proteomes" id="UP000654123"/>
    </source>
</evidence>
<accession>A0A918EMF7</accession>
<dbReference type="AlphaFoldDB" id="A0A918EMF7"/>
<organism evidence="1 2">
    <name type="scientific">Streptomyces roseolilacinus</name>
    <dbReference type="NCBI Taxonomy" id="66904"/>
    <lineage>
        <taxon>Bacteria</taxon>
        <taxon>Bacillati</taxon>
        <taxon>Actinomycetota</taxon>
        <taxon>Actinomycetes</taxon>
        <taxon>Kitasatosporales</taxon>
        <taxon>Streptomycetaceae</taxon>
        <taxon>Streptomyces</taxon>
    </lineage>
</organism>
<dbReference type="EMBL" id="BMSV01000006">
    <property type="protein sequence ID" value="GGQ11007.1"/>
    <property type="molecule type" value="Genomic_DNA"/>
</dbReference>
<dbReference type="Proteomes" id="UP000654123">
    <property type="component" value="Unassembled WGS sequence"/>
</dbReference>
<name>A0A918EMF7_9ACTN</name>
<proteinExistence type="predicted"/>
<protein>
    <submittedName>
        <fullName evidence="1">Uncharacterized protein</fullName>
    </submittedName>
</protein>
<gene>
    <name evidence="1" type="ORF">GCM10010249_31890</name>
</gene>
<reference evidence="1" key="1">
    <citation type="journal article" date="2014" name="Int. J. Syst. Evol. Microbiol.">
        <title>Complete genome sequence of Corynebacterium casei LMG S-19264T (=DSM 44701T), isolated from a smear-ripened cheese.</title>
        <authorList>
            <consortium name="US DOE Joint Genome Institute (JGI-PGF)"/>
            <person name="Walter F."/>
            <person name="Albersmeier A."/>
            <person name="Kalinowski J."/>
            <person name="Ruckert C."/>
        </authorList>
    </citation>
    <scope>NUCLEOTIDE SEQUENCE</scope>
    <source>
        <strain evidence="1">JCM 4335</strain>
    </source>
</reference>
<sequence>MGSGAGEAAVRVAVAEAHGGTVRAGPGGGLVVAVDPAPVPAAVPQAGQEARSSR</sequence>
<evidence type="ECO:0000313" key="1">
    <source>
        <dbReference type="EMBL" id="GGQ11007.1"/>
    </source>
</evidence>
<keyword evidence="2" id="KW-1185">Reference proteome</keyword>
<comment type="caution">
    <text evidence="1">The sequence shown here is derived from an EMBL/GenBank/DDBJ whole genome shotgun (WGS) entry which is preliminary data.</text>
</comment>